<protein>
    <submittedName>
        <fullName evidence="2">Uncharacterized protein</fullName>
    </submittedName>
</protein>
<organism evidence="2 3">
    <name type="scientific">Tetragonisca angustula</name>
    <dbReference type="NCBI Taxonomy" id="166442"/>
    <lineage>
        <taxon>Eukaryota</taxon>
        <taxon>Metazoa</taxon>
        <taxon>Ecdysozoa</taxon>
        <taxon>Arthropoda</taxon>
        <taxon>Hexapoda</taxon>
        <taxon>Insecta</taxon>
        <taxon>Pterygota</taxon>
        <taxon>Neoptera</taxon>
        <taxon>Endopterygota</taxon>
        <taxon>Hymenoptera</taxon>
        <taxon>Apocrita</taxon>
        <taxon>Aculeata</taxon>
        <taxon>Apoidea</taxon>
        <taxon>Anthophila</taxon>
        <taxon>Apidae</taxon>
        <taxon>Tetragonisca</taxon>
    </lineage>
</organism>
<feature type="region of interest" description="Disordered" evidence="1">
    <location>
        <begin position="43"/>
        <end position="75"/>
    </location>
</feature>
<sequence>MARRRGGRPCGHVRRSYSPMESVEIITQHGRAEMLAGIVPQSYSNGVPPRSCRNARPPENECTCSRDATSDGSEEFHTREVTFVPYGNHEGATSQ</sequence>
<name>A0AAW0ZNL0_9HYME</name>
<dbReference type="Proteomes" id="UP001432146">
    <property type="component" value="Unassembled WGS sequence"/>
</dbReference>
<dbReference type="AlphaFoldDB" id="A0AAW0ZNL0"/>
<keyword evidence="3" id="KW-1185">Reference proteome</keyword>
<dbReference type="EMBL" id="JAWNGG020000176">
    <property type="protein sequence ID" value="KAK9298316.1"/>
    <property type="molecule type" value="Genomic_DNA"/>
</dbReference>
<gene>
    <name evidence="2" type="ORF">QLX08_008320</name>
</gene>
<evidence type="ECO:0000313" key="2">
    <source>
        <dbReference type="EMBL" id="KAK9298316.1"/>
    </source>
</evidence>
<feature type="compositionally biased region" description="Polar residues" evidence="1">
    <location>
        <begin position="62"/>
        <end position="71"/>
    </location>
</feature>
<reference evidence="2 3" key="1">
    <citation type="submission" date="2024-05" db="EMBL/GenBank/DDBJ databases">
        <title>The nuclear and mitochondrial genome assemblies of Tetragonisca angustula (Apidae: Meliponini), a tiny yet remarkable pollinator in the Neotropics.</title>
        <authorList>
            <person name="Ferrari R."/>
            <person name="Ricardo P.C."/>
            <person name="Dias F.C."/>
            <person name="Araujo N.S."/>
            <person name="Soares D.O."/>
            <person name="Zhou Q.-S."/>
            <person name="Zhu C.-D."/>
            <person name="Coutinho L."/>
            <person name="Airas M.C."/>
            <person name="Batista T.M."/>
        </authorList>
    </citation>
    <scope>NUCLEOTIDE SEQUENCE [LARGE SCALE GENOMIC DNA]</scope>
    <source>
        <strain evidence="2">ASF017062</strain>
        <tissue evidence="2">Abdomen</tissue>
    </source>
</reference>
<proteinExistence type="predicted"/>
<evidence type="ECO:0000256" key="1">
    <source>
        <dbReference type="SAM" id="MobiDB-lite"/>
    </source>
</evidence>
<evidence type="ECO:0000313" key="3">
    <source>
        <dbReference type="Proteomes" id="UP001432146"/>
    </source>
</evidence>
<accession>A0AAW0ZNL0</accession>
<comment type="caution">
    <text evidence="2">The sequence shown here is derived from an EMBL/GenBank/DDBJ whole genome shotgun (WGS) entry which is preliminary data.</text>
</comment>